<accession>A0AAQ1MCS1</accession>
<sequence>MNFISEIFGYPLGFLMQGCYFLVQNYAVALFLFTLVTKILLFPLAVKQQKSTAQMAVFQPKITEINKKFATDKRRQQEEMMKLYEEYGYNPTGGCLPMLIQFPILFGLIDVVYKPLTHIVRIPSDVIQKALTFAGETLNLELSKVNPQVSLINAVKADPGSFEMFNAEQIHKITNINFNFFGIDMSATPHFALEPLVVVPILAGLTMILSSWASMKFSGSGQAMQGNPAGGMSKFMLYGMSLFSVVFAFQVPAGVGLYWIFSNVLLILQSYLLNKIYNPKKLAVEYEAKVAAIREAKKKKVKVEVKDQEGHKKTVEKVLTEKELNRLRLAKARELDEARYGGEESKPQDSESK</sequence>
<organism evidence="12 13">
    <name type="scientific">Bittarella massiliensis</name>
    <name type="common">ex Durand et al. 2017</name>
    <dbReference type="NCBI Taxonomy" id="1720313"/>
    <lineage>
        <taxon>Bacteria</taxon>
        <taxon>Bacillati</taxon>
        <taxon>Bacillota</taxon>
        <taxon>Clostridia</taxon>
        <taxon>Eubacteriales</taxon>
        <taxon>Oscillospiraceae</taxon>
        <taxon>Bittarella (ex Durand et al. 2017)</taxon>
    </lineage>
</organism>
<evidence type="ECO:0000256" key="9">
    <source>
        <dbReference type="RuleBase" id="RU003945"/>
    </source>
</evidence>
<dbReference type="GO" id="GO:0015031">
    <property type="term" value="P:protein transport"/>
    <property type="evidence" value="ECO:0007669"/>
    <property type="project" value="UniProtKB-KW"/>
</dbReference>
<feature type="transmembrane region" description="Helical" evidence="10">
    <location>
        <begin position="26"/>
        <end position="46"/>
    </location>
</feature>
<comment type="subcellular location">
    <subcellularLocation>
        <location evidence="1">Cell membrane</location>
        <topology evidence="1">Multi-pass membrane protein</topology>
    </subcellularLocation>
    <subcellularLocation>
        <location evidence="9">Membrane</location>
        <topology evidence="9">Multi-pass membrane protein</topology>
    </subcellularLocation>
</comment>
<evidence type="ECO:0000256" key="3">
    <source>
        <dbReference type="ARBA" id="ARBA00022475"/>
    </source>
</evidence>
<proteinExistence type="inferred from homology"/>
<keyword evidence="6 10" id="KW-1133">Transmembrane helix</keyword>
<dbReference type="CDD" id="cd20070">
    <property type="entry name" value="5TM_YidC_Alb3"/>
    <property type="match status" value="1"/>
</dbReference>
<comment type="caution">
    <text evidence="12">The sequence shown here is derived from an EMBL/GenBank/DDBJ whole genome shotgun (WGS) entry which is preliminary data.</text>
</comment>
<feature type="domain" description="Membrane insertase YidC/Oxa/ALB C-terminal" evidence="11">
    <location>
        <begin position="26"/>
        <end position="275"/>
    </location>
</feature>
<evidence type="ECO:0000256" key="10">
    <source>
        <dbReference type="SAM" id="Phobius"/>
    </source>
</evidence>
<evidence type="ECO:0000313" key="13">
    <source>
        <dbReference type="Proteomes" id="UP000184089"/>
    </source>
</evidence>
<evidence type="ECO:0000256" key="8">
    <source>
        <dbReference type="ARBA" id="ARBA00023186"/>
    </source>
</evidence>
<gene>
    <name evidence="12" type="ORF">SAMN05444424_1078</name>
</gene>
<dbReference type="EMBL" id="FQVY01000002">
    <property type="protein sequence ID" value="SHF99478.1"/>
    <property type="molecule type" value="Genomic_DNA"/>
</dbReference>
<keyword evidence="3" id="KW-1003">Cell membrane</keyword>
<dbReference type="InterPro" id="IPR028055">
    <property type="entry name" value="YidC/Oxa/ALB_C"/>
</dbReference>
<dbReference type="RefSeq" id="WP_021660066.1">
    <property type="nucleotide sequence ID" value="NZ_FQVY01000002.1"/>
</dbReference>
<dbReference type="AlphaFoldDB" id="A0AAQ1MCS1"/>
<protein>
    <submittedName>
        <fullName evidence="12">YidC/Oxa1 family membrane protein insertase</fullName>
    </submittedName>
</protein>
<dbReference type="NCBIfam" id="TIGR03592">
    <property type="entry name" value="yidC_oxa1_cterm"/>
    <property type="match status" value="1"/>
</dbReference>
<evidence type="ECO:0000313" key="12">
    <source>
        <dbReference type="EMBL" id="SHF99478.1"/>
    </source>
</evidence>
<evidence type="ECO:0000256" key="1">
    <source>
        <dbReference type="ARBA" id="ARBA00004651"/>
    </source>
</evidence>
<dbReference type="PANTHER" id="PTHR12428:SF65">
    <property type="entry name" value="CYTOCHROME C OXIDASE ASSEMBLY PROTEIN COX18, MITOCHONDRIAL"/>
    <property type="match status" value="1"/>
</dbReference>
<feature type="transmembrane region" description="Helical" evidence="10">
    <location>
        <begin position="195"/>
        <end position="215"/>
    </location>
</feature>
<keyword evidence="5" id="KW-0653">Protein transport</keyword>
<dbReference type="InterPro" id="IPR001708">
    <property type="entry name" value="YidC/ALB3/OXA1/COX18"/>
</dbReference>
<dbReference type="Proteomes" id="UP000184089">
    <property type="component" value="Unassembled WGS sequence"/>
</dbReference>
<evidence type="ECO:0000259" key="11">
    <source>
        <dbReference type="Pfam" id="PF02096"/>
    </source>
</evidence>
<keyword evidence="7 10" id="KW-0472">Membrane</keyword>
<name>A0AAQ1MCS1_9FIRM</name>
<dbReference type="PANTHER" id="PTHR12428">
    <property type="entry name" value="OXA1"/>
    <property type="match status" value="1"/>
</dbReference>
<keyword evidence="2" id="KW-0813">Transport</keyword>
<keyword evidence="8" id="KW-0143">Chaperone</keyword>
<dbReference type="InterPro" id="IPR047196">
    <property type="entry name" value="YidC_ALB_C"/>
</dbReference>
<evidence type="ECO:0000256" key="2">
    <source>
        <dbReference type="ARBA" id="ARBA00022448"/>
    </source>
</evidence>
<evidence type="ECO:0000256" key="6">
    <source>
        <dbReference type="ARBA" id="ARBA00022989"/>
    </source>
</evidence>
<evidence type="ECO:0000256" key="5">
    <source>
        <dbReference type="ARBA" id="ARBA00022927"/>
    </source>
</evidence>
<dbReference type="Pfam" id="PF02096">
    <property type="entry name" value="60KD_IMP"/>
    <property type="match status" value="1"/>
</dbReference>
<dbReference type="GO" id="GO:0032977">
    <property type="term" value="F:membrane insertase activity"/>
    <property type="evidence" value="ECO:0007669"/>
    <property type="project" value="InterPro"/>
</dbReference>
<keyword evidence="4 9" id="KW-0812">Transmembrane</keyword>
<evidence type="ECO:0000256" key="4">
    <source>
        <dbReference type="ARBA" id="ARBA00022692"/>
    </source>
</evidence>
<evidence type="ECO:0000256" key="7">
    <source>
        <dbReference type="ARBA" id="ARBA00023136"/>
    </source>
</evidence>
<dbReference type="GO" id="GO:0005886">
    <property type="term" value="C:plasma membrane"/>
    <property type="evidence" value="ECO:0007669"/>
    <property type="project" value="UniProtKB-SubCell"/>
</dbReference>
<reference evidence="13" key="1">
    <citation type="submission" date="2016-11" db="EMBL/GenBank/DDBJ databases">
        <authorList>
            <person name="Jaros S."/>
            <person name="Januszkiewicz K."/>
            <person name="Wedrychowicz H."/>
        </authorList>
    </citation>
    <scope>NUCLEOTIDE SEQUENCE [LARGE SCALE GENOMIC DNA]</scope>
    <source>
        <strain evidence="13">DSM 4029</strain>
    </source>
</reference>
<feature type="transmembrane region" description="Helical" evidence="10">
    <location>
        <begin position="235"/>
        <end position="261"/>
    </location>
</feature>
<dbReference type="GO" id="GO:0051205">
    <property type="term" value="P:protein insertion into membrane"/>
    <property type="evidence" value="ECO:0007669"/>
    <property type="project" value="TreeGrafter"/>
</dbReference>
<comment type="similarity">
    <text evidence="9">Belongs to the OXA1/ALB3/YidC family.</text>
</comment>